<sequence length="292" mass="32729">MMADFTITGFADEIGPDLDEQIRVLHENGISHIEVRGIDGENVSEFTLAEAKGYKKRLDDAGIKVSSIGSPIGKIEITDAFEPHLEQFKHVLEVARVFNAQYVRVFSFFMADSDTAKYQDEVIRRWQAFMEAAKDYPEITLLHENEKAIFGDVPERCLTLLKSIDSPQLRAAFDPANFVQCGVKVYPEAFDLLAPYIAYIHIKDAHYADRAVTPAGYGDGKLKDILARLVKDNYHGYLSLEPHLTEFTGFAQLEQDGVSIADNEVDDGARAFTVASNALKAILVDQLHQEWK</sequence>
<dbReference type="Gene3D" id="3.20.20.150">
    <property type="entry name" value="Divalent-metal-dependent TIM barrel enzymes"/>
    <property type="match status" value="1"/>
</dbReference>
<protein>
    <recommendedName>
        <fullName evidence="1">Xylose isomerase-like TIM barrel domain-containing protein</fullName>
    </recommendedName>
</protein>
<dbReference type="PANTHER" id="PTHR12110:SF53">
    <property type="entry name" value="BLR5974 PROTEIN"/>
    <property type="match status" value="1"/>
</dbReference>
<accession>A0A0R2FNS1</accession>
<evidence type="ECO:0000313" key="3">
    <source>
        <dbReference type="Proteomes" id="UP000050865"/>
    </source>
</evidence>
<evidence type="ECO:0000313" key="2">
    <source>
        <dbReference type="EMBL" id="KRN25972.1"/>
    </source>
</evidence>
<comment type="caution">
    <text evidence="2">The sequence shown here is derived from an EMBL/GenBank/DDBJ whole genome shotgun (WGS) entry which is preliminary data.</text>
</comment>
<dbReference type="Proteomes" id="UP000050865">
    <property type="component" value="Unassembled WGS sequence"/>
</dbReference>
<dbReference type="EMBL" id="AYZJ01000001">
    <property type="protein sequence ID" value="KRN25972.1"/>
    <property type="molecule type" value="Genomic_DNA"/>
</dbReference>
<evidence type="ECO:0000259" key="1">
    <source>
        <dbReference type="Pfam" id="PF01261"/>
    </source>
</evidence>
<keyword evidence="3" id="KW-1185">Reference proteome</keyword>
<dbReference type="PANTHER" id="PTHR12110">
    <property type="entry name" value="HYDROXYPYRUVATE ISOMERASE"/>
    <property type="match status" value="1"/>
</dbReference>
<dbReference type="InterPro" id="IPR050312">
    <property type="entry name" value="IolE/XylAMocC-like"/>
</dbReference>
<dbReference type="SUPFAM" id="SSF51658">
    <property type="entry name" value="Xylose isomerase-like"/>
    <property type="match status" value="1"/>
</dbReference>
<dbReference type="Pfam" id="PF01261">
    <property type="entry name" value="AP_endonuc_2"/>
    <property type="match status" value="1"/>
</dbReference>
<gene>
    <name evidence="2" type="ORF">FC75_GL001812</name>
</gene>
<dbReference type="InterPro" id="IPR013022">
    <property type="entry name" value="Xyl_isomerase-like_TIM-brl"/>
</dbReference>
<dbReference type="InterPro" id="IPR036237">
    <property type="entry name" value="Xyl_isomerase-like_sf"/>
</dbReference>
<dbReference type="PATRIC" id="fig|1423730.4.peg.1887"/>
<proteinExistence type="predicted"/>
<name>A0A0R2FNS1_9LACO</name>
<reference evidence="2 3" key="1">
    <citation type="journal article" date="2015" name="Genome Announc.">
        <title>Expanding the biotechnology potential of lactobacilli through comparative genomics of 213 strains and associated genera.</title>
        <authorList>
            <person name="Sun Z."/>
            <person name="Harris H.M."/>
            <person name="McCann A."/>
            <person name="Guo C."/>
            <person name="Argimon S."/>
            <person name="Zhang W."/>
            <person name="Yang X."/>
            <person name="Jeffery I.B."/>
            <person name="Cooney J.C."/>
            <person name="Kagawa T.F."/>
            <person name="Liu W."/>
            <person name="Song Y."/>
            <person name="Salvetti E."/>
            <person name="Wrobel A."/>
            <person name="Rasinkangas P."/>
            <person name="Parkhill J."/>
            <person name="Rea M.C."/>
            <person name="O'Sullivan O."/>
            <person name="Ritari J."/>
            <person name="Douillard F.P."/>
            <person name="Paul Ross R."/>
            <person name="Yang R."/>
            <person name="Briner A.E."/>
            <person name="Felis G.E."/>
            <person name="de Vos W.M."/>
            <person name="Barrangou R."/>
            <person name="Klaenhammer T.R."/>
            <person name="Caufield P.W."/>
            <person name="Cui Y."/>
            <person name="Zhang H."/>
            <person name="O'Toole P.W."/>
        </authorList>
    </citation>
    <scope>NUCLEOTIDE SEQUENCE [LARGE SCALE GENOMIC DNA]</scope>
    <source>
        <strain evidence="2 3">DSM 22697</strain>
    </source>
</reference>
<feature type="domain" description="Xylose isomerase-like TIM barrel" evidence="1">
    <location>
        <begin position="23"/>
        <end position="243"/>
    </location>
</feature>
<organism evidence="2 3">
    <name type="scientific">Lacticaseibacillus camelliae DSM 22697 = JCM 13995</name>
    <dbReference type="NCBI Taxonomy" id="1423730"/>
    <lineage>
        <taxon>Bacteria</taxon>
        <taxon>Bacillati</taxon>
        <taxon>Bacillota</taxon>
        <taxon>Bacilli</taxon>
        <taxon>Lactobacillales</taxon>
        <taxon>Lactobacillaceae</taxon>
        <taxon>Lacticaseibacillus</taxon>
    </lineage>
</organism>
<dbReference type="STRING" id="1423730.FC75_GL001812"/>
<dbReference type="AlphaFoldDB" id="A0A0R2FNS1"/>